<sequence length="138" mass="15745">DIFVFCNGKLEQVPIFDETESGVNIFRNVASLTHATVKTQIIQVNFEADVKNLNVFFDLMALYIVSKFDLPICRVAVNFPLDESSNEIYVLDLSSISKYNDNVKPERVEKYALRQTINLKRNVPSLQLLATQALFNLK</sequence>
<name>A0AAE1HL78_9NEOP</name>
<reference evidence="1" key="1">
    <citation type="submission" date="2021-07" db="EMBL/GenBank/DDBJ databases">
        <authorList>
            <person name="Catto M.A."/>
            <person name="Jacobson A."/>
            <person name="Kennedy G."/>
            <person name="Labadie P."/>
            <person name="Hunt B.G."/>
            <person name="Srinivasan R."/>
        </authorList>
    </citation>
    <scope>NUCLEOTIDE SEQUENCE</scope>
    <source>
        <strain evidence="1">PL_HMW_Pooled</strain>
        <tissue evidence="1">Head</tissue>
    </source>
</reference>
<protein>
    <submittedName>
        <fullName evidence="1">Holliday junction resolvase RecU</fullName>
    </submittedName>
</protein>
<dbReference type="Proteomes" id="UP001219518">
    <property type="component" value="Unassembled WGS sequence"/>
</dbReference>
<dbReference type="AlphaFoldDB" id="A0AAE1HL78"/>
<reference evidence="1" key="2">
    <citation type="journal article" date="2023" name="BMC Genomics">
        <title>Pest status, molecular evolution, and epigenetic factors derived from the genome assembly of Frankliniella fusca, a thysanopteran phytovirus vector.</title>
        <authorList>
            <person name="Catto M.A."/>
            <person name="Labadie P.E."/>
            <person name="Jacobson A.L."/>
            <person name="Kennedy G.G."/>
            <person name="Srinivasan R."/>
            <person name="Hunt B.G."/>
        </authorList>
    </citation>
    <scope>NUCLEOTIDE SEQUENCE</scope>
    <source>
        <strain evidence="1">PL_HMW_Pooled</strain>
    </source>
</reference>
<gene>
    <name evidence="1" type="ORF">KUF71_000345</name>
</gene>
<comment type="caution">
    <text evidence="1">The sequence shown here is derived from an EMBL/GenBank/DDBJ whole genome shotgun (WGS) entry which is preliminary data.</text>
</comment>
<accession>A0AAE1HL78</accession>
<dbReference type="EMBL" id="JAHWGI010001142">
    <property type="protein sequence ID" value="KAK3923263.1"/>
    <property type="molecule type" value="Genomic_DNA"/>
</dbReference>
<evidence type="ECO:0000313" key="2">
    <source>
        <dbReference type="Proteomes" id="UP001219518"/>
    </source>
</evidence>
<keyword evidence="2" id="KW-1185">Reference proteome</keyword>
<evidence type="ECO:0000313" key="1">
    <source>
        <dbReference type="EMBL" id="KAK3923263.1"/>
    </source>
</evidence>
<proteinExistence type="predicted"/>
<organism evidence="1 2">
    <name type="scientific">Frankliniella fusca</name>
    <dbReference type="NCBI Taxonomy" id="407009"/>
    <lineage>
        <taxon>Eukaryota</taxon>
        <taxon>Metazoa</taxon>
        <taxon>Ecdysozoa</taxon>
        <taxon>Arthropoda</taxon>
        <taxon>Hexapoda</taxon>
        <taxon>Insecta</taxon>
        <taxon>Pterygota</taxon>
        <taxon>Neoptera</taxon>
        <taxon>Paraneoptera</taxon>
        <taxon>Thysanoptera</taxon>
        <taxon>Terebrantia</taxon>
        <taxon>Thripoidea</taxon>
        <taxon>Thripidae</taxon>
        <taxon>Frankliniella</taxon>
    </lineage>
</organism>
<feature type="non-terminal residue" evidence="1">
    <location>
        <position position="138"/>
    </location>
</feature>